<keyword evidence="2" id="KW-1185">Reference proteome</keyword>
<organism evidence="1 2">
    <name type="scientific">Pseudotamlana agarivorans</name>
    <dbReference type="NCBI Taxonomy" id="481183"/>
    <lineage>
        <taxon>Bacteria</taxon>
        <taxon>Pseudomonadati</taxon>
        <taxon>Bacteroidota</taxon>
        <taxon>Flavobacteriia</taxon>
        <taxon>Flavobacteriales</taxon>
        <taxon>Flavobacteriaceae</taxon>
        <taxon>Pseudotamlana</taxon>
    </lineage>
</organism>
<evidence type="ECO:0000313" key="1">
    <source>
        <dbReference type="EMBL" id="MBU2950692.1"/>
    </source>
</evidence>
<sequence length="1653" mass="184386">MVIRTPWAQNFIKNKALDYVSSKTETKIDIESLFLTFDGDIKITGIYLEDKQKDTLLYSKSLEANIALIPLITGNSIGVDGLDWEGVRAHVWRKDSIQGYNFIFLIDAFASQDTTTVEVETDTTSSSMKFMLRNLDLKDFELSFNDELLGINSSAKFEELILDLKTMDLDAMLFEAPEASITQAKIDVIQTKSKIIDNDTTSSTLPKFLVEKFTLNNVKVHYNSNTVHLDLRTNINNFSAENSIINLATSEIALDDILLTNSTINLDRTEVVSTPSPESSGKFEWPDYDISVKDAQIENNNFSYFVNHSKVQKGIFNADALAFTDLTLIANSLYMTKGGVGLNVEKGQFKEGSGLHLKHLNLQTKLGDKKLSLENLDVALNNDNIIGRLEMQYSELNALMETPENSKIDVLLSKFNFDFNDLFFFQPDLKNNAYLLALSKKTLYGNAKATGYISDIEIPNLNVHWGDLTKISAKGRVKNSTNTDALKFNIPNYTFITQKPDIQRFVAIEDSTINIPSRINLSGSIAGSLKGISTHSKLATDQGFATIEGEFENFDNIKFNTKITVEEYELNKLLNDSTFGTLTTHVEASGQGETINNLDALIKIVINDFTYNNYEISELELDGDIKNGEGDITSDYKDENIDIDLKAHVILDSVAPALSAKLNLKGANLQKLGLTNQDMKTAFVLNFDFKGDATAFNANALLNDGVLVYDNNSFLIGDLKAVAHLQPDTTSVVVENKIINIDLQSNTSPKIFSKALKNHVFSYFYRDSRTSVLDTLKNPVKIKFKAKLANSEVINKALLVNLEDMDTINIDIDFNEKERKLLAYISAPHINYSNNTIDSLSFAMNTDEEKFNFNLGFQEVNAGPLLLPTSTITGIQKNNELHLDLNATYKGEELSDVQAVISGHRDSLNLHVLPEKVLINKEKWTIPSDNAVFYNKDQVTFNNFNISKNNQSIDITNKLPKIQKDHIAATFKNFQLKEIFNYLNPEKPIAKGELNGHFIVQDPLKNPGIVADLNILQLEIKAMNLGTLSLQGKSQGENNYTLESTLSGGDIDLDLQGNYKPQNHGANLDLDINLNKFNMHALEGLTDGEVVETDGYFKGIFKINGTTEAPNYNGTISFNNAKFKISKLNSAFALMDETLKIDNKGIYFTDFTLKDENSNAFDIAGSIGTESYINPTFDLSLNAKNFQVLNATKEDNEILYGKLVFDADAKITGDLEIPKVDLKLTVDSETDVTYIMPTSSAEIESRDGIVRFVNRNEINPILTQTNDQTTTLTGFDISSYLKVGDNATFTIVINEQTNDNFKVYGQGEFDFTMKPNGQMNLAGVYNVSGGHYEMSLYNLVNKHFDLAPESRVTWSGNPFNAAMDIRAVYNVKTSATGLMASAASGVDLSEQARFQQVLPFYVYLNIDGELTAPEISFNLDMPEDEQGAISGQVYGRVQQINQEPDALNKQVFSLLVLNRFYPDSSNDGSEGGFSAIARDNLTSALSDQLNVFSDKLLGNSGFDLDFGLNSYTDYQGDSPEDRTNLDIAAQKKLFHDRLIVKVGSEVEVQGHSDGRESTPLIGNVNLEYLLTKDGRYKLKGFRKNEYENIIEGQTIATGLAIAFTQEFNKYRELWDAMFKASQEEEEEEESDDDDDDDDNDKKVTPSEETRNKD</sequence>
<protein>
    <submittedName>
        <fullName evidence="1">Translocation/assembly module TamB domain-containing protein</fullName>
    </submittedName>
</protein>
<comment type="caution">
    <text evidence="1">The sequence shown here is derived from an EMBL/GenBank/DDBJ whole genome shotgun (WGS) entry which is preliminary data.</text>
</comment>
<accession>A0ACC5U8P8</accession>
<proteinExistence type="predicted"/>
<name>A0ACC5U8P8_9FLAO</name>
<gene>
    <name evidence="1" type="ORF">KO493_08290</name>
</gene>
<dbReference type="Proteomes" id="UP001647509">
    <property type="component" value="Unassembled WGS sequence"/>
</dbReference>
<reference evidence="1" key="1">
    <citation type="submission" date="2021-05" db="EMBL/GenBank/DDBJ databases">
        <title>Draft genomes of bacteria isolated from model marine particles.</title>
        <authorList>
            <person name="Datta M.S."/>
            <person name="Schwartzman J.A."/>
            <person name="Enke T.N."/>
            <person name="Saavedra J."/>
            <person name="Cermak N."/>
            <person name="Cordero O.X."/>
        </authorList>
    </citation>
    <scope>NUCLEOTIDE SEQUENCE</scope>
    <source>
        <strain evidence="1">I2M19</strain>
    </source>
</reference>
<evidence type="ECO:0000313" key="2">
    <source>
        <dbReference type="Proteomes" id="UP001647509"/>
    </source>
</evidence>
<dbReference type="EMBL" id="JAHKPD010000012">
    <property type="protein sequence ID" value="MBU2950692.1"/>
    <property type="molecule type" value="Genomic_DNA"/>
</dbReference>